<keyword evidence="4" id="KW-1185">Reference proteome</keyword>
<feature type="coiled-coil region" evidence="1">
    <location>
        <begin position="26"/>
        <end position="74"/>
    </location>
</feature>
<dbReference type="AlphaFoldDB" id="W4K737"/>
<feature type="compositionally biased region" description="Basic residues" evidence="2">
    <location>
        <begin position="314"/>
        <end position="329"/>
    </location>
</feature>
<evidence type="ECO:0000256" key="2">
    <source>
        <dbReference type="SAM" id="MobiDB-lite"/>
    </source>
</evidence>
<gene>
    <name evidence="3" type="ORF">HETIRDRAFT_173325</name>
</gene>
<feature type="compositionally biased region" description="Basic and acidic residues" evidence="2">
    <location>
        <begin position="274"/>
        <end position="284"/>
    </location>
</feature>
<feature type="compositionally biased region" description="Low complexity" evidence="2">
    <location>
        <begin position="194"/>
        <end position="212"/>
    </location>
</feature>
<feature type="region of interest" description="Disordered" evidence="2">
    <location>
        <begin position="363"/>
        <end position="410"/>
    </location>
</feature>
<dbReference type="eggNOG" id="ENOG502SR1U">
    <property type="taxonomic scope" value="Eukaryota"/>
</dbReference>
<feature type="region of interest" description="Disordered" evidence="2">
    <location>
        <begin position="131"/>
        <end position="219"/>
    </location>
</feature>
<protein>
    <submittedName>
        <fullName evidence="3">Uncharacterized protein</fullName>
    </submittedName>
</protein>
<feature type="compositionally biased region" description="Low complexity" evidence="2">
    <location>
        <begin position="371"/>
        <end position="389"/>
    </location>
</feature>
<dbReference type="HOGENOM" id="CLU_670954_0_0_1"/>
<evidence type="ECO:0000313" key="3">
    <source>
        <dbReference type="EMBL" id="ETW81652.1"/>
    </source>
</evidence>
<dbReference type="RefSeq" id="XP_009546281.1">
    <property type="nucleotide sequence ID" value="XM_009547986.1"/>
</dbReference>
<organism evidence="3 4">
    <name type="scientific">Heterobasidion irregulare (strain TC 32-1)</name>
    <dbReference type="NCBI Taxonomy" id="747525"/>
    <lineage>
        <taxon>Eukaryota</taxon>
        <taxon>Fungi</taxon>
        <taxon>Dikarya</taxon>
        <taxon>Basidiomycota</taxon>
        <taxon>Agaricomycotina</taxon>
        <taxon>Agaricomycetes</taxon>
        <taxon>Russulales</taxon>
        <taxon>Bondarzewiaceae</taxon>
        <taxon>Heterobasidion</taxon>
        <taxon>Heterobasidion annosum species complex</taxon>
    </lineage>
</organism>
<proteinExistence type="predicted"/>
<sequence>MAGHADNLADGLNEFSHTLLTTARAIQETRSQVAHFEIELRQVRHERDEAIASMHELERRVQDMQSRMESLKAAIVHEAGLVSQARADTERWKEQCVRSGDASRREVEDWKAQWKRAEEERSRLQARLNEFESPITKSGNAPSTPRLDPNVPTASTMVVRSSSASSKYVTSSRATTVTAAKKNRISNATPSAQTPGAKPKPSATPAAPKRTASGAPVKTRVIRHVQAVVDVPIKEENDEQVQVSSSVPGPASSTVQRSRPATGSATTTPRSKKTQPESNRRESESENDDENDESEGESSDDSEEESEYVDNAMARKRRRPSYPVNRRRGLFHDDDDDDDIDELALGVDEDPAEVYRAREIARKVQQLKNNPSTPATRRTGTTTATPSTAQKRKQRPSEAGSVTASARKRR</sequence>
<dbReference type="OrthoDB" id="3269067at2759"/>
<dbReference type="Gene3D" id="1.10.287.1490">
    <property type="match status" value="1"/>
</dbReference>
<dbReference type="Proteomes" id="UP000030671">
    <property type="component" value="Unassembled WGS sequence"/>
</dbReference>
<dbReference type="InParanoid" id="W4K737"/>
<feature type="compositionally biased region" description="Acidic residues" evidence="2">
    <location>
        <begin position="285"/>
        <end position="308"/>
    </location>
</feature>
<keyword evidence="1" id="KW-0175">Coiled coil</keyword>
<dbReference type="GeneID" id="20668435"/>
<name>W4K737_HETIT</name>
<feature type="region of interest" description="Disordered" evidence="2">
    <location>
        <begin position="236"/>
        <end position="344"/>
    </location>
</feature>
<reference evidence="3 4" key="1">
    <citation type="journal article" date="2012" name="New Phytol.">
        <title>Insight into trade-off between wood decay and parasitism from the genome of a fungal forest pathogen.</title>
        <authorList>
            <person name="Olson A."/>
            <person name="Aerts A."/>
            <person name="Asiegbu F."/>
            <person name="Belbahri L."/>
            <person name="Bouzid O."/>
            <person name="Broberg A."/>
            <person name="Canback B."/>
            <person name="Coutinho P.M."/>
            <person name="Cullen D."/>
            <person name="Dalman K."/>
            <person name="Deflorio G."/>
            <person name="van Diepen L.T."/>
            <person name="Dunand C."/>
            <person name="Duplessis S."/>
            <person name="Durling M."/>
            <person name="Gonthier P."/>
            <person name="Grimwood J."/>
            <person name="Fossdal C.G."/>
            <person name="Hansson D."/>
            <person name="Henrissat B."/>
            <person name="Hietala A."/>
            <person name="Himmelstrand K."/>
            <person name="Hoffmeister D."/>
            <person name="Hogberg N."/>
            <person name="James T.Y."/>
            <person name="Karlsson M."/>
            <person name="Kohler A."/>
            <person name="Kues U."/>
            <person name="Lee Y.H."/>
            <person name="Lin Y.C."/>
            <person name="Lind M."/>
            <person name="Lindquist E."/>
            <person name="Lombard V."/>
            <person name="Lucas S."/>
            <person name="Lunden K."/>
            <person name="Morin E."/>
            <person name="Murat C."/>
            <person name="Park J."/>
            <person name="Raffaello T."/>
            <person name="Rouze P."/>
            <person name="Salamov A."/>
            <person name="Schmutz J."/>
            <person name="Solheim H."/>
            <person name="Stahlberg J."/>
            <person name="Velez H."/>
            <person name="de Vries R.P."/>
            <person name="Wiebenga A."/>
            <person name="Woodward S."/>
            <person name="Yakovlev I."/>
            <person name="Garbelotto M."/>
            <person name="Martin F."/>
            <person name="Grigoriev I.V."/>
            <person name="Stenlid J."/>
        </authorList>
    </citation>
    <scope>NUCLEOTIDE SEQUENCE [LARGE SCALE GENOMIC DNA]</scope>
    <source>
        <strain evidence="3 4">TC 32-1</strain>
    </source>
</reference>
<evidence type="ECO:0000256" key="1">
    <source>
        <dbReference type="SAM" id="Coils"/>
    </source>
</evidence>
<dbReference type="KEGG" id="hir:HETIRDRAFT_173325"/>
<accession>W4K737</accession>
<feature type="compositionally biased region" description="Acidic residues" evidence="2">
    <location>
        <begin position="333"/>
        <end position="344"/>
    </location>
</feature>
<feature type="compositionally biased region" description="Polar residues" evidence="2">
    <location>
        <begin position="240"/>
        <end position="269"/>
    </location>
</feature>
<feature type="compositionally biased region" description="Low complexity" evidence="2">
    <location>
        <begin position="153"/>
        <end position="180"/>
    </location>
</feature>
<evidence type="ECO:0000313" key="4">
    <source>
        <dbReference type="Proteomes" id="UP000030671"/>
    </source>
</evidence>
<dbReference type="EMBL" id="KI925458">
    <property type="protein sequence ID" value="ETW81652.1"/>
    <property type="molecule type" value="Genomic_DNA"/>
</dbReference>